<proteinExistence type="predicted"/>
<sequence length="292" mass="33704">MPCYSPLTAYRDAGGGITFNRNASPSAIALKLPCGQCVGCRLERSRQWAVRCVHEAKMHERNCVVTLTYNDAHLPDDGGLVKRHLQLFMKRLRKEFGNGIRFYACGEYGENTKRPHYHCILFNFDFADKRFYKKSKTGDNLYTSDTAERVWAKGFCVVGEVTFESCAYIARYIVDKMTGEKADEWYTTNDGVIVQSEFTNMSRRPGIGRSYYDKYGAEVLRHDSVIIRAMPVRPPRYYDVLSEAVDPKRMAVIKRKRQREALKHLADNSPERRRVKETVAVLNLNMWKRNVS</sequence>
<dbReference type="Pfam" id="PF23343">
    <property type="entry name" value="REP_ORF2-G2P"/>
    <property type="match status" value="1"/>
</dbReference>
<evidence type="ECO:0000313" key="2">
    <source>
        <dbReference type="EMBL" id="AVQ10273.1"/>
    </source>
</evidence>
<organism evidence="2">
    <name type="scientific">Gokushovirinae environmental samples</name>
    <dbReference type="NCBI Taxonomy" id="1478972"/>
    <lineage>
        <taxon>Viruses</taxon>
        <taxon>Monodnaviria</taxon>
        <taxon>Sangervirae</taxon>
        <taxon>Phixviricota</taxon>
        <taxon>Malgrandaviricetes</taxon>
        <taxon>Petitvirales</taxon>
        <taxon>Microviridae</taxon>
        <taxon>environmental samples</taxon>
    </lineage>
</organism>
<feature type="domain" description="Replication-associated protein ORF2/G2P" evidence="1">
    <location>
        <begin position="62"/>
        <end position="176"/>
    </location>
</feature>
<accession>A0A2R3UAP2</accession>
<protein>
    <submittedName>
        <fullName evidence="2">Replication protein VP4</fullName>
    </submittedName>
</protein>
<reference evidence="2" key="1">
    <citation type="submission" date="2018-03" db="EMBL/GenBank/DDBJ databases">
        <title>Twenty-four Novel Viral Genomes identified from the Dushanzi Mud Volcanic Sediment in Xinjiang, China.</title>
        <authorList>
            <person name="Han L."/>
        </authorList>
    </citation>
    <scope>NUCLEOTIDE SEQUENCE</scope>
</reference>
<name>A0A2R3UAP2_9VIRU</name>
<dbReference type="InterPro" id="IPR056906">
    <property type="entry name" value="ORF2/G2P_dom"/>
</dbReference>
<dbReference type="EMBL" id="MH029531">
    <property type="protein sequence ID" value="AVQ10273.1"/>
    <property type="molecule type" value="Genomic_DNA"/>
</dbReference>
<evidence type="ECO:0000259" key="1">
    <source>
        <dbReference type="Pfam" id="PF23343"/>
    </source>
</evidence>